<dbReference type="Proteomes" id="UP001392437">
    <property type="component" value="Unassembled WGS sequence"/>
</dbReference>
<proteinExistence type="predicted"/>
<sequence length="391" mass="41270">MMHHQSTSFVVAVLGSVALLASRAAAWEEDTLDNPPSAFRTCSPLTVKADTPFLVKAVNYTRYHDTLGSGTFDPDTRWNSLQVQLARGAGVKPLGCSAAKNTSKCEVTTGPVCVLIDCIPLGQDPGHLTNDGATAITDFVIPGGVPGGAGPDGPWYDLGIVEFNRRETGFKATLANLSVSSWRKKEHYQVNQSSLRYDNGWRGFNVTGMAFDTTGTMDDSGFYPFELQGDAWPGWGLAHVPCAAYPCARRCAHEALGTKFEEDYTRADYAKAQACIDQCEGVDNVVNFCPDAYGGKQQVIDPKALGLDSQAALDAYLPDGCAKNERLAFPAAASSYAASMASKTALPSSTSSATSAPTGSSDASGNRVARGRTVLALAGFAALMVQAVPGL</sequence>
<reference evidence="3 4" key="1">
    <citation type="submission" date="2023-01" db="EMBL/GenBank/DDBJ databases">
        <title>Analysis of 21 Apiospora genomes using comparative genomics revels a genus with tremendous synthesis potential of carbohydrate active enzymes and secondary metabolites.</title>
        <authorList>
            <person name="Sorensen T."/>
        </authorList>
    </citation>
    <scope>NUCLEOTIDE SEQUENCE [LARGE SCALE GENOMIC DNA]</scope>
    <source>
        <strain evidence="3 4">CBS 117206</strain>
    </source>
</reference>
<name>A0AAW0R3V0_9PEZI</name>
<feature type="chain" id="PRO_5043743545" evidence="2">
    <location>
        <begin position="27"/>
        <end position="391"/>
    </location>
</feature>
<keyword evidence="2" id="KW-0732">Signal</keyword>
<feature type="signal peptide" evidence="2">
    <location>
        <begin position="1"/>
        <end position="26"/>
    </location>
</feature>
<evidence type="ECO:0000313" key="3">
    <source>
        <dbReference type="EMBL" id="KAK8123653.1"/>
    </source>
</evidence>
<protein>
    <submittedName>
        <fullName evidence="3">Uncharacterized protein</fullName>
    </submittedName>
</protein>
<feature type="compositionally biased region" description="Low complexity" evidence="1">
    <location>
        <begin position="347"/>
        <end position="364"/>
    </location>
</feature>
<gene>
    <name evidence="3" type="ORF">PG999_003571</name>
</gene>
<keyword evidence="4" id="KW-1185">Reference proteome</keyword>
<evidence type="ECO:0000256" key="2">
    <source>
        <dbReference type="SAM" id="SignalP"/>
    </source>
</evidence>
<feature type="region of interest" description="Disordered" evidence="1">
    <location>
        <begin position="347"/>
        <end position="366"/>
    </location>
</feature>
<dbReference type="EMBL" id="JAQQWP010000003">
    <property type="protein sequence ID" value="KAK8123653.1"/>
    <property type="molecule type" value="Genomic_DNA"/>
</dbReference>
<dbReference type="AlphaFoldDB" id="A0AAW0R3V0"/>
<accession>A0AAW0R3V0</accession>
<evidence type="ECO:0000313" key="4">
    <source>
        <dbReference type="Proteomes" id="UP001392437"/>
    </source>
</evidence>
<organism evidence="3 4">
    <name type="scientific">Apiospora kogelbergensis</name>
    <dbReference type="NCBI Taxonomy" id="1337665"/>
    <lineage>
        <taxon>Eukaryota</taxon>
        <taxon>Fungi</taxon>
        <taxon>Dikarya</taxon>
        <taxon>Ascomycota</taxon>
        <taxon>Pezizomycotina</taxon>
        <taxon>Sordariomycetes</taxon>
        <taxon>Xylariomycetidae</taxon>
        <taxon>Amphisphaeriales</taxon>
        <taxon>Apiosporaceae</taxon>
        <taxon>Apiospora</taxon>
    </lineage>
</organism>
<evidence type="ECO:0000256" key="1">
    <source>
        <dbReference type="SAM" id="MobiDB-lite"/>
    </source>
</evidence>
<comment type="caution">
    <text evidence="3">The sequence shown here is derived from an EMBL/GenBank/DDBJ whole genome shotgun (WGS) entry which is preliminary data.</text>
</comment>